<proteinExistence type="predicted"/>
<dbReference type="GO" id="GO:0004180">
    <property type="term" value="F:carboxypeptidase activity"/>
    <property type="evidence" value="ECO:0007669"/>
    <property type="project" value="UniProtKB-KW"/>
</dbReference>
<comment type="caution">
    <text evidence="6">The sequence shown here is derived from an EMBL/GenBank/DDBJ whole genome shotgun (WGS) entry which is preliminary data.</text>
</comment>
<reference evidence="6 7" key="1">
    <citation type="submission" date="2018-08" db="EMBL/GenBank/DDBJ databases">
        <title>Acidipila sp. 4G-K13, an acidobacterium isolated from forest soil.</title>
        <authorList>
            <person name="Gao Z.-H."/>
            <person name="Qiu L.-H."/>
        </authorList>
    </citation>
    <scope>NUCLEOTIDE SEQUENCE [LARGE SCALE GENOMIC DNA]</scope>
    <source>
        <strain evidence="6 7">4G-K13</strain>
    </source>
</reference>
<dbReference type="GO" id="GO:0009279">
    <property type="term" value="C:cell outer membrane"/>
    <property type="evidence" value="ECO:0007669"/>
    <property type="project" value="UniProtKB-SubCell"/>
</dbReference>
<dbReference type="OrthoDB" id="97893at2"/>
<evidence type="ECO:0000313" key="7">
    <source>
        <dbReference type="Proteomes" id="UP000264702"/>
    </source>
</evidence>
<feature type="domain" description="TonB-dependent transporter Oar-like beta-barrel" evidence="5">
    <location>
        <begin position="239"/>
        <end position="1200"/>
    </location>
</feature>
<dbReference type="Proteomes" id="UP000264702">
    <property type="component" value="Unassembled WGS sequence"/>
</dbReference>
<dbReference type="SUPFAM" id="SSF56935">
    <property type="entry name" value="Porins"/>
    <property type="match status" value="1"/>
</dbReference>
<evidence type="ECO:0000256" key="1">
    <source>
        <dbReference type="ARBA" id="ARBA00004442"/>
    </source>
</evidence>
<dbReference type="InterPro" id="IPR036942">
    <property type="entry name" value="Beta-barrel_TonB_sf"/>
</dbReference>
<dbReference type="Gene3D" id="2.60.40.1120">
    <property type="entry name" value="Carboxypeptidase-like, regulatory domain"/>
    <property type="match status" value="1"/>
</dbReference>
<dbReference type="AlphaFoldDB" id="A0A372IN90"/>
<feature type="signal peptide" evidence="4">
    <location>
        <begin position="1"/>
        <end position="27"/>
    </location>
</feature>
<evidence type="ECO:0000259" key="5">
    <source>
        <dbReference type="Pfam" id="PF25183"/>
    </source>
</evidence>
<evidence type="ECO:0000256" key="4">
    <source>
        <dbReference type="SAM" id="SignalP"/>
    </source>
</evidence>
<accession>A0A372IN90</accession>
<feature type="chain" id="PRO_5016656268" evidence="4">
    <location>
        <begin position="28"/>
        <end position="1207"/>
    </location>
</feature>
<gene>
    <name evidence="6" type="ORF">D0Y96_12435</name>
</gene>
<keyword evidence="6" id="KW-0378">Hydrolase</keyword>
<name>A0A372IN90_9BACT</name>
<keyword evidence="6" id="KW-0121">Carboxypeptidase</keyword>
<keyword evidence="7" id="KW-1185">Reference proteome</keyword>
<evidence type="ECO:0000313" key="6">
    <source>
        <dbReference type="EMBL" id="RFU16211.1"/>
    </source>
</evidence>
<keyword evidence="4" id="KW-0732">Signal</keyword>
<protein>
    <submittedName>
        <fullName evidence="6">Carboxypeptidase regulatory-like domain-containing protein</fullName>
    </submittedName>
</protein>
<dbReference type="Pfam" id="PF25183">
    <property type="entry name" value="OMP_b-brl_4"/>
    <property type="match status" value="1"/>
</dbReference>
<dbReference type="Gene3D" id="2.40.170.20">
    <property type="entry name" value="TonB-dependent receptor, beta-barrel domain"/>
    <property type="match status" value="1"/>
</dbReference>
<dbReference type="InterPro" id="IPR057601">
    <property type="entry name" value="Oar-like_b-barrel"/>
</dbReference>
<dbReference type="SUPFAM" id="SSF49464">
    <property type="entry name" value="Carboxypeptidase regulatory domain-like"/>
    <property type="match status" value="1"/>
</dbReference>
<keyword evidence="2" id="KW-0472">Membrane</keyword>
<keyword evidence="6" id="KW-0645">Protease</keyword>
<keyword evidence="3" id="KW-0998">Cell outer membrane</keyword>
<comment type="subcellular location">
    <subcellularLocation>
        <location evidence="1">Cell outer membrane</location>
    </subcellularLocation>
</comment>
<dbReference type="RefSeq" id="WP_117300332.1">
    <property type="nucleotide sequence ID" value="NZ_QVQT02000004.1"/>
</dbReference>
<evidence type="ECO:0000256" key="3">
    <source>
        <dbReference type="ARBA" id="ARBA00023237"/>
    </source>
</evidence>
<organism evidence="6 7">
    <name type="scientific">Paracidobacterium acidisoli</name>
    <dbReference type="NCBI Taxonomy" id="2303751"/>
    <lineage>
        <taxon>Bacteria</taxon>
        <taxon>Pseudomonadati</taxon>
        <taxon>Acidobacteriota</taxon>
        <taxon>Terriglobia</taxon>
        <taxon>Terriglobales</taxon>
        <taxon>Acidobacteriaceae</taxon>
        <taxon>Paracidobacterium</taxon>
    </lineage>
</organism>
<dbReference type="EMBL" id="QVQT01000004">
    <property type="protein sequence ID" value="RFU16211.1"/>
    <property type="molecule type" value="Genomic_DNA"/>
</dbReference>
<evidence type="ECO:0000256" key="2">
    <source>
        <dbReference type="ARBA" id="ARBA00023136"/>
    </source>
</evidence>
<sequence length="1207" mass="130337">MNQKRSILPVVTALAFLLTASTHFAKAQNLYAAIHGTVTDTSGAVIPNATVTVVNTSTGITTAKQTNSEGYYIFPQLQSGGPYTVTISSQAFQNFVSSGLNLDVNDNRDIDAKLLPGSTSQTVQVNATALQVETSDTQLKQVVTASQLEQIPMEGRDPAGLQKLEPGVVESSDRLGNFSSNGSQTPQNAYLVNGIDITDVSLNQEGLQVNPDALQEEDIVTSTINPESSRNSGAIINQVVKPGSNRFHGSGFEFYRDTFLNNGNYFSQIRPDFHQNLYGGTLGGPLLRNKLFFFTAYQGLRNRTGETQVPQTMSSDQLAGMFSGNLNYSVGGNDNTPYTASNGQHFNDGLANNPLPFPVTGPMGTCAPPETWAECFNGPGSSGTAVNIASGQWNSLAAKIVQQYVPGSNFQSGGNSYYDFNAANTLAQDQGIARIDYTPTSRDTIWTSTIFQSSPGTNALPFGGSSFPGFTMVAADHYKLFNASWTHTFGADMLNELRAGYYRNNYPSVIPQTVTQPGSYGFSISPQLAQASLPYMSIGAYFNLGFSYEGPQPRVDTSLTYSDNFSWIIGNHSLKFGGSFEQFRVRNPFAYLNNGSYSYNGSGQYSSGDPMIDFVMGIPDSYAQTSDGFINAVSSERYVYLQDNWKVSPTFTVNLGIAWDAEQPTQNAQFGGLGINCWANTSVTSKIFPGGPPGLFFPGDPGCNAAGSPTTNYKHFGPRVGFAWSPESGPARLIGTPGSHEFSVRGGFGIYYNRDQEEQSLQNLEDPPFFYYSRGAGDVGGSPAFINPFQDVSGNTSLSEANPFPFTVPTAGAMIDWTQYNQLALATFDKHYDAPYIYNFNLNVQRSLPANMVMQIGYVGSLGRRLPSWYEGDPITPAGHAACAAGATVPGFPASDTCNGNLRTAIHTYFPQFAAQPAIVPGSQSQLPNGLPWYTSIAAQNTEGSSSYHSFQASLIKAPTHGLQFTLAYTYSHALDDGSGYESVTGGDSGYGPGRALIWVPQFKWLNYGDSDYDARHRIVASYVYQVPVAGFMKHNLLLREALSGWGIGGVTAAQTGFPVGISMGTSQSLWCDASYFGCGDVPDTSSTHIATYNPRNSGHQWFDITPFSAEPLGTYGNTRRNFFHGPGFNYTNLQISKTFNVSPDGVRSVQLRLEAFNAFNHANFAAPSGNFSDSSFGLITNVIQSAEVNQDPQPGRAIQLVGKFYF</sequence>
<dbReference type="Pfam" id="PF13620">
    <property type="entry name" value="CarboxypepD_reg"/>
    <property type="match status" value="1"/>
</dbReference>
<dbReference type="InterPro" id="IPR008969">
    <property type="entry name" value="CarboxyPept-like_regulatory"/>
</dbReference>